<comment type="caution">
    <text evidence="2">The sequence shown here is derived from an EMBL/GenBank/DDBJ whole genome shotgun (WGS) entry which is preliminary data.</text>
</comment>
<evidence type="ECO:0000313" key="3">
    <source>
        <dbReference type="Proteomes" id="UP000633219"/>
    </source>
</evidence>
<protein>
    <submittedName>
        <fullName evidence="2">GNAT family N-acetyltransferase</fullName>
    </submittedName>
</protein>
<keyword evidence="3" id="KW-1185">Reference proteome</keyword>
<accession>A0A937CNQ9</accession>
<gene>
    <name evidence="2" type="ORF">JJB09_09505</name>
</gene>
<organism evidence="2 3">
    <name type="scientific">Rhizobium setariae</name>
    <dbReference type="NCBI Taxonomy" id="2801340"/>
    <lineage>
        <taxon>Bacteria</taxon>
        <taxon>Pseudomonadati</taxon>
        <taxon>Pseudomonadota</taxon>
        <taxon>Alphaproteobacteria</taxon>
        <taxon>Hyphomicrobiales</taxon>
        <taxon>Rhizobiaceae</taxon>
        <taxon>Rhizobium/Agrobacterium group</taxon>
        <taxon>Rhizobium</taxon>
    </lineage>
</organism>
<reference evidence="2" key="1">
    <citation type="submission" date="2021-01" db="EMBL/GenBank/DDBJ databases">
        <title>Rhizobium sp. strain KVB221 16S ribosomal RNA gene Genome sequencing and assembly.</title>
        <authorList>
            <person name="Kang M."/>
        </authorList>
    </citation>
    <scope>NUCLEOTIDE SEQUENCE</scope>
    <source>
        <strain evidence="2">KVB221</strain>
    </source>
</reference>
<dbReference type="RefSeq" id="WP_201656612.1">
    <property type="nucleotide sequence ID" value="NZ_JAEQNC010000004.1"/>
</dbReference>
<dbReference type="GO" id="GO:0016747">
    <property type="term" value="F:acyltransferase activity, transferring groups other than amino-acyl groups"/>
    <property type="evidence" value="ECO:0007669"/>
    <property type="project" value="InterPro"/>
</dbReference>
<evidence type="ECO:0000313" key="2">
    <source>
        <dbReference type="EMBL" id="MBL0372264.1"/>
    </source>
</evidence>
<dbReference type="InterPro" id="IPR000182">
    <property type="entry name" value="GNAT_dom"/>
</dbReference>
<dbReference type="EMBL" id="JAEQNC010000004">
    <property type="protein sequence ID" value="MBL0372264.1"/>
    <property type="molecule type" value="Genomic_DNA"/>
</dbReference>
<dbReference type="Pfam" id="PF13302">
    <property type="entry name" value="Acetyltransf_3"/>
    <property type="match status" value="1"/>
</dbReference>
<dbReference type="InterPro" id="IPR051531">
    <property type="entry name" value="N-acetyltransferase"/>
</dbReference>
<name>A0A937CNQ9_9HYPH</name>
<dbReference type="AlphaFoldDB" id="A0A937CNQ9"/>
<dbReference type="SUPFAM" id="SSF55729">
    <property type="entry name" value="Acyl-CoA N-acyltransferases (Nat)"/>
    <property type="match status" value="1"/>
</dbReference>
<dbReference type="Gene3D" id="3.40.630.30">
    <property type="match status" value="1"/>
</dbReference>
<sequence>MECQLLMEGQSLGGLPSEKRLLPQDLSTPLLVSERLVLRAPAATDTNAIAHLANNINVASKVSRMPHPYTEKDAEAFVARVASGAMGKCVYAITRNETRDFIGCCGLQAQEEGNGLEIGYWLGEPYWNKGFATEAAQTLIDFGFRHFDIDFIDGRVRVMNIGSRRVLQKCGFQFQGTGMSPSLALGGTVAVEWFRLDRKTWGSLRAWGGAR</sequence>
<dbReference type="InterPro" id="IPR016181">
    <property type="entry name" value="Acyl_CoA_acyltransferase"/>
</dbReference>
<dbReference type="PANTHER" id="PTHR43792">
    <property type="entry name" value="GNAT FAMILY, PUTATIVE (AFU_ORTHOLOGUE AFUA_3G00765)-RELATED-RELATED"/>
    <property type="match status" value="1"/>
</dbReference>
<dbReference type="Proteomes" id="UP000633219">
    <property type="component" value="Unassembled WGS sequence"/>
</dbReference>
<evidence type="ECO:0000259" key="1">
    <source>
        <dbReference type="PROSITE" id="PS51186"/>
    </source>
</evidence>
<proteinExistence type="predicted"/>
<feature type="domain" description="N-acetyltransferase" evidence="1">
    <location>
        <begin position="36"/>
        <end position="198"/>
    </location>
</feature>
<dbReference type="PROSITE" id="PS51186">
    <property type="entry name" value="GNAT"/>
    <property type="match status" value="1"/>
</dbReference>